<proteinExistence type="inferred from homology"/>
<evidence type="ECO:0000259" key="7">
    <source>
        <dbReference type="Pfam" id="PF02525"/>
    </source>
</evidence>
<sequence length="197" mass="21587">MHNILFIKSSLSGEQGQSTILSQSLVEQFKSNASVNVVERDLAKEPLPHLTQAELGAWSTEPEQRTDEQNALASTSDILIEELKNSDTIVIAMPMYNFGVPSTFKAWVDRIARAGVTFRYTENGPVGLLENKKLFVVATRGGLYEGTAKDSQTQYLNDVFALIGIKDINFVYAEGLNMAGSDIRLASAKQALETVSL</sequence>
<dbReference type="RefSeq" id="WP_163088658.1">
    <property type="nucleotide sequence ID" value="NZ_JAAAWN010000050.1"/>
</dbReference>
<dbReference type="GO" id="GO:0009055">
    <property type="term" value="F:electron transfer activity"/>
    <property type="evidence" value="ECO:0007669"/>
    <property type="project" value="UniProtKB-UniRule"/>
</dbReference>
<name>A0A7X5LPQ8_9ALTE</name>
<evidence type="ECO:0000256" key="3">
    <source>
        <dbReference type="ARBA" id="ARBA00023002"/>
    </source>
</evidence>
<evidence type="ECO:0000256" key="4">
    <source>
        <dbReference type="ARBA" id="ARBA00023027"/>
    </source>
</evidence>
<dbReference type="GO" id="GO:0016655">
    <property type="term" value="F:oxidoreductase activity, acting on NAD(P)H, quinone or similar compound as acceptor"/>
    <property type="evidence" value="ECO:0007669"/>
    <property type="project" value="InterPro"/>
</dbReference>
<evidence type="ECO:0000313" key="9">
    <source>
        <dbReference type="Proteomes" id="UP000470213"/>
    </source>
</evidence>
<dbReference type="Proteomes" id="UP000470213">
    <property type="component" value="Unassembled WGS sequence"/>
</dbReference>
<evidence type="ECO:0000256" key="6">
    <source>
        <dbReference type="HAMAP-Rule" id="MF_01216"/>
    </source>
</evidence>
<dbReference type="HAMAP" id="MF_01216">
    <property type="entry name" value="Azoreductase_type1"/>
    <property type="match status" value="1"/>
</dbReference>
<comment type="catalytic activity">
    <reaction evidence="6">
        <text>2 a quinone + NADH + H(+) = 2 a 1,4-benzosemiquinone + NAD(+)</text>
        <dbReference type="Rhea" id="RHEA:65952"/>
        <dbReference type="ChEBI" id="CHEBI:15378"/>
        <dbReference type="ChEBI" id="CHEBI:57540"/>
        <dbReference type="ChEBI" id="CHEBI:57945"/>
        <dbReference type="ChEBI" id="CHEBI:132124"/>
        <dbReference type="ChEBI" id="CHEBI:134225"/>
    </reaction>
</comment>
<evidence type="ECO:0000256" key="1">
    <source>
        <dbReference type="ARBA" id="ARBA00022630"/>
    </source>
</evidence>
<protein>
    <recommendedName>
        <fullName evidence="6">FMN dependent NADH:quinone oxidoreductase</fullName>
        <ecNumber evidence="6">1.6.5.-</ecNumber>
    </recommendedName>
    <alternativeName>
        <fullName evidence="6">Azo-dye reductase</fullName>
    </alternativeName>
    <alternativeName>
        <fullName evidence="6">FMN-dependent NADH-azo compound oxidoreductase</fullName>
    </alternativeName>
    <alternativeName>
        <fullName evidence="6">FMN-dependent NADH-azoreductase</fullName>
        <ecNumber evidence="6">1.7.1.17</ecNumber>
    </alternativeName>
</protein>
<comment type="function">
    <text evidence="6">Quinone reductase that provides resistance to thiol-specific stress caused by electrophilic quinones.</text>
</comment>
<dbReference type="InterPro" id="IPR023048">
    <property type="entry name" value="NADH:quinone_OxRdtase_FMN_depd"/>
</dbReference>
<dbReference type="GO" id="GO:0016652">
    <property type="term" value="F:oxidoreductase activity, acting on NAD(P)H as acceptor"/>
    <property type="evidence" value="ECO:0007669"/>
    <property type="project" value="UniProtKB-UniRule"/>
</dbReference>
<keyword evidence="1 6" id="KW-0285">Flavoprotein</keyword>
<reference evidence="8 9" key="1">
    <citation type="submission" date="2020-01" db="EMBL/GenBank/DDBJ databases">
        <authorList>
            <person name="Chen J."/>
            <person name="Zhu S."/>
            <person name="Yang J."/>
        </authorList>
    </citation>
    <scope>NUCLEOTIDE SEQUENCE [LARGE SCALE GENOMIC DNA]</scope>
    <source>
        <strain evidence="8 9">345S023</strain>
    </source>
</reference>
<dbReference type="EC" id="1.6.5.-" evidence="6"/>
<comment type="caution">
    <text evidence="6">Lacks conserved residue(s) required for the propagation of feature annotation.</text>
</comment>
<dbReference type="EMBL" id="JAAAWN010000050">
    <property type="protein sequence ID" value="NDV93208.1"/>
    <property type="molecule type" value="Genomic_DNA"/>
</dbReference>
<keyword evidence="9" id="KW-1185">Reference proteome</keyword>
<dbReference type="PANTHER" id="PTHR43741">
    <property type="entry name" value="FMN-DEPENDENT NADH-AZOREDUCTASE 1"/>
    <property type="match status" value="1"/>
</dbReference>
<dbReference type="GO" id="GO:0010181">
    <property type="term" value="F:FMN binding"/>
    <property type="evidence" value="ECO:0007669"/>
    <property type="project" value="UniProtKB-UniRule"/>
</dbReference>
<keyword evidence="3 6" id="KW-0560">Oxidoreductase</keyword>
<evidence type="ECO:0000256" key="2">
    <source>
        <dbReference type="ARBA" id="ARBA00022643"/>
    </source>
</evidence>
<comment type="similarity">
    <text evidence="6">Belongs to the azoreductase type 1 family.</text>
</comment>
<comment type="cofactor">
    <cofactor evidence="6">
        <name>FMN</name>
        <dbReference type="ChEBI" id="CHEBI:58210"/>
    </cofactor>
    <text evidence="6">Binds 1 FMN per subunit.</text>
</comment>
<feature type="binding site" evidence="6">
    <location>
        <position position="10"/>
    </location>
    <ligand>
        <name>FMN</name>
        <dbReference type="ChEBI" id="CHEBI:58210"/>
    </ligand>
</feature>
<dbReference type="InterPro" id="IPR029039">
    <property type="entry name" value="Flavoprotein-like_sf"/>
</dbReference>
<feature type="binding site" evidence="6">
    <location>
        <begin position="139"/>
        <end position="142"/>
    </location>
    <ligand>
        <name>FMN</name>
        <dbReference type="ChEBI" id="CHEBI:58210"/>
    </ligand>
</feature>
<organism evidence="8 9">
    <name type="scientific">Alteromonas profundi</name>
    <dbReference type="NCBI Taxonomy" id="2696062"/>
    <lineage>
        <taxon>Bacteria</taxon>
        <taxon>Pseudomonadati</taxon>
        <taxon>Pseudomonadota</taxon>
        <taxon>Gammaproteobacteria</taxon>
        <taxon>Alteromonadales</taxon>
        <taxon>Alteromonadaceae</taxon>
        <taxon>Alteromonas/Salinimonas group</taxon>
        <taxon>Alteromonas</taxon>
    </lineage>
</organism>
<dbReference type="InterPro" id="IPR003680">
    <property type="entry name" value="Flavodoxin_fold"/>
</dbReference>
<evidence type="ECO:0000313" key="8">
    <source>
        <dbReference type="EMBL" id="NDV93208.1"/>
    </source>
</evidence>
<comment type="function">
    <text evidence="6">Also exhibits azoreductase activity. Catalyzes the reductive cleavage of the azo bond in aromatic azo compounds to the corresponding amines.</text>
</comment>
<feature type="binding site" evidence="6">
    <location>
        <begin position="95"/>
        <end position="98"/>
    </location>
    <ligand>
        <name>FMN</name>
        <dbReference type="ChEBI" id="CHEBI:58210"/>
    </ligand>
</feature>
<feature type="domain" description="Flavodoxin-like fold" evidence="7">
    <location>
        <begin position="3"/>
        <end position="193"/>
    </location>
</feature>
<dbReference type="Pfam" id="PF02525">
    <property type="entry name" value="Flavodoxin_2"/>
    <property type="match status" value="1"/>
</dbReference>
<comment type="subunit">
    <text evidence="6">Homodimer.</text>
</comment>
<comment type="caution">
    <text evidence="8">The sequence shown here is derived from an EMBL/GenBank/DDBJ whole genome shotgun (WGS) entry which is preliminary data.</text>
</comment>
<comment type="catalytic activity">
    <reaction evidence="5">
        <text>N,N-dimethyl-1,4-phenylenediamine + anthranilate + 2 NAD(+) = 2-(4-dimethylaminophenyl)diazenylbenzoate + 2 NADH + 2 H(+)</text>
        <dbReference type="Rhea" id="RHEA:55872"/>
        <dbReference type="ChEBI" id="CHEBI:15378"/>
        <dbReference type="ChEBI" id="CHEBI:15783"/>
        <dbReference type="ChEBI" id="CHEBI:16567"/>
        <dbReference type="ChEBI" id="CHEBI:57540"/>
        <dbReference type="ChEBI" id="CHEBI:57945"/>
        <dbReference type="ChEBI" id="CHEBI:71579"/>
        <dbReference type="EC" id="1.7.1.17"/>
    </reaction>
    <physiologicalReaction direction="right-to-left" evidence="5">
        <dbReference type="Rhea" id="RHEA:55874"/>
    </physiologicalReaction>
</comment>
<dbReference type="PANTHER" id="PTHR43741:SF2">
    <property type="entry name" value="FMN-DEPENDENT NADH:QUINONE OXIDOREDUCTASE"/>
    <property type="match status" value="1"/>
</dbReference>
<dbReference type="AlphaFoldDB" id="A0A7X5LPQ8"/>
<evidence type="ECO:0000256" key="5">
    <source>
        <dbReference type="ARBA" id="ARBA00048542"/>
    </source>
</evidence>
<dbReference type="SUPFAM" id="SSF52218">
    <property type="entry name" value="Flavoproteins"/>
    <property type="match status" value="1"/>
</dbReference>
<dbReference type="Gene3D" id="3.40.50.360">
    <property type="match status" value="1"/>
</dbReference>
<dbReference type="InterPro" id="IPR050104">
    <property type="entry name" value="FMN-dep_NADH:Q_OxRdtase_AzoR1"/>
</dbReference>
<gene>
    <name evidence="6" type="primary">azoR</name>
    <name evidence="8" type="ORF">GTH32_18720</name>
</gene>
<dbReference type="EC" id="1.7.1.17" evidence="6"/>
<keyword evidence="2 6" id="KW-0288">FMN</keyword>
<accession>A0A7X5LPQ8</accession>
<keyword evidence="4 6" id="KW-0520">NAD</keyword>